<dbReference type="CDD" id="cd00099">
    <property type="entry name" value="IgV"/>
    <property type="match status" value="1"/>
</dbReference>
<dbReference type="Pfam" id="PF07686">
    <property type="entry name" value="V-set"/>
    <property type="match status" value="1"/>
</dbReference>
<gene>
    <name evidence="5" type="primary">TRBV30</name>
</gene>
<dbReference type="InterPro" id="IPR007110">
    <property type="entry name" value="Ig-like_dom"/>
</dbReference>
<evidence type="ECO:0000256" key="3">
    <source>
        <dbReference type="SAM" id="SignalP"/>
    </source>
</evidence>
<evidence type="ECO:0000256" key="2">
    <source>
        <dbReference type="ARBA" id="ARBA00022859"/>
    </source>
</evidence>
<dbReference type="PROSITE" id="PS50835">
    <property type="entry name" value="IG_LIKE"/>
    <property type="match status" value="1"/>
</dbReference>
<feature type="chain" id="PRO_5045278148" description="Ig-like domain-containing protein" evidence="3">
    <location>
        <begin position="19"/>
        <end position="203"/>
    </location>
</feature>
<accession>A0ABI8AB06</accession>
<reference evidence="5" key="3">
    <citation type="submission" date="2025-09" db="UniProtKB">
        <authorList>
            <consortium name="Ensembl"/>
        </authorList>
    </citation>
    <scope>IDENTIFICATION</scope>
    <source>
        <strain evidence="5">breed Abyssinian</strain>
    </source>
</reference>
<dbReference type="PANTHER" id="PTHR23268">
    <property type="entry name" value="T-CELL RECEPTOR BETA CHAIN"/>
    <property type="match status" value="1"/>
</dbReference>
<reference evidence="5" key="2">
    <citation type="submission" date="2025-08" db="UniProtKB">
        <authorList>
            <consortium name="Ensembl"/>
        </authorList>
    </citation>
    <scope>IDENTIFICATION</scope>
    <source>
        <strain evidence="5">breed Abyssinian</strain>
    </source>
</reference>
<dbReference type="InterPro" id="IPR013783">
    <property type="entry name" value="Ig-like_fold"/>
</dbReference>
<dbReference type="Gene3D" id="2.60.40.10">
    <property type="entry name" value="Immunoglobulins"/>
    <property type="match status" value="1"/>
</dbReference>
<protein>
    <recommendedName>
        <fullName evidence="4">Ig-like domain-containing protein</fullName>
    </recommendedName>
</protein>
<dbReference type="InterPro" id="IPR036179">
    <property type="entry name" value="Ig-like_dom_sf"/>
</dbReference>
<feature type="signal peptide" evidence="3">
    <location>
        <begin position="1"/>
        <end position="18"/>
    </location>
</feature>
<proteinExistence type="predicted"/>
<dbReference type="GeneTree" id="ENSGT00440000034680"/>
<feature type="domain" description="Ig-like" evidence="4">
    <location>
        <begin position="33"/>
        <end position="108"/>
    </location>
</feature>
<dbReference type="InterPro" id="IPR013106">
    <property type="entry name" value="Ig_V-set"/>
</dbReference>
<dbReference type="PANTHER" id="PTHR23268:SF31">
    <property type="entry name" value="T CELL RECEPTOR BETA VARIABLE 30"/>
    <property type="match status" value="1"/>
</dbReference>
<evidence type="ECO:0000313" key="6">
    <source>
        <dbReference type="Proteomes" id="UP000823872"/>
    </source>
</evidence>
<evidence type="ECO:0000259" key="4">
    <source>
        <dbReference type="PROSITE" id="PS50835"/>
    </source>
</evidence>
<dbReference type="SUPFAM" id="SSF48726">
    <property type="entry name" value="Immunoglobulin"/>
    <property type="match status" value="1"/>
</dbReference>
<evidence type="ECO:0000256" key="1">
    <source>
        <dbReference type="ARBA" id="ARBA00022729"/>
    </source>
</evidence>
<keyword evidence="6" id="KW-1185">Reference proteome</keyword>
<dbReference type="Ensembl" id="ENSFCTT00005081391.1">
    <property type="protein sequence ID" value="ENSFCTP00005056402.1"/>
    <property type="gene ID" value="ENSFCTG00005028969.1"/>
</dbReference>
<keyword evidence="1 3" id="KW-0732">Signal</keyword>
<dbReference type="InterPro" id="IPR050413">
    <property type="entry name" value="TCR_beta_variable"/>
</dbReference>
<keyword evidence="2" id="KW-0391">Immunity</keyword>
<sequence>MSCCLLALLLGTFLGVSAQTIHQWPPVRVQLVGSPLSLECIVKGESNPYLYWYRQAEGGPPQLLFYSLNIHQVDPEAPRNFTASRPQDGQFILSSQKLLLSDSGFYLCAWGLTPSRVSPQSELDPASHSVVSKSRLSTLGSERIGKHLQQDVVWWRTGGQLRRCRLSIIRSAEGSLRHRRVVLETVFNNAPGLLSPLQYLLTY</sequence>
<organism evidence="5 6">
    <name type="scientific">Felis catus</name>
    <name type="common">Cat</name>
    <name type="synonym">Felis silvestris catus</name>
    <dbReference type="NCBI Taxonomy" id="9685"/>
    <lineage>
        <taxon>Eukaryota</taxon>
        <taxon>Metazoa</taxon>
        <taxon>Chordata</taxon>
        <taxon>Craniata</taxon>
        <taxon>Vertebrata</taxon>
        <taxon>Euteleostomi</taxon>
        <taxon>Mammalia</taxon>
        <taxon>Eutheria</taxon>
        <taxon>Laurasiatheria</taxon>
        <taxon>Carnivora</taxon>
        <taxon>Feliformia</taxon>
        <taxon>Felidae</taxon>
        <taxon>Felinae</taxon>
        <taxon>Felis</taxon>
    </lineage>
</organism>
<dbReference type="Proteomes" id="UP000823872">
    <property type="component" value="Chromosome A2"/>
</dbReference>
<evidence type="ECO:0000313" key="5">
    <source>
        <dbReference type="Ensembl" id="ENSFCTP00005056402.1"/>
    </source>
</evidence>
<reference evidence="5 6" key="1">
    <citation type="submission" date="2021-02" db="EMBL/GenBank/DDBJ databases">
        <title>Safari Cat Assemblies.</title>
        <authorList>
            <person name="Bredemeyer K.R."/>
            <person name="Murphy W.J."/>
        </authorList>
    </citation>
    <scope>NUCLEOTIDE SEQUENCE [LARGE SCALE GENOMIC DNA]</scope>
</reference>
<name>A0ABI8AB06_FELCA</name>